<reference evidence="8" key="1">
    <citation type="submission" date="2009-09" db="EMBL/GenBank/DDBJ databases">
        <title>The complete chromosome of Desulfohalobium retbaense DSM 5692.</title>
        <authorList>
            <consortium name="US DOE Joint Genome Institute (JGI-PGF)"/>
            <person name="Lucas S."/>
            <person name="Copeland A."/>
            <person name="Lapidus A."/>
            <person name="Glavina del Rio T."/>
            <person name="Dalin E."/>
            <person name="Tice H."/>
            <person name="Bruce D."/>
            <person name="Goodwin L."/>
            <person name="Pitluck S."/>
            <person name="Kyrpides N."/>
            <person name="Mavromatis K."/>
            <person name="Ivanova N."/>
            <person name="Mikhailova N."/>
            <person name="Munk A.C."/>
            <person name="Brettin T."/>
            <person name="Detter J.C."/>
            <person name="Han C."/>
            <person name="Tapia R."/>
            <person name="Larimer F."/>
            <person name="Land M."/>
            <person name="Hauser L."/>
            <person name="Markowitz V."/>
            <person name="Cheng J.-F."/>
            <person name="Hugenholtz P."/>
            <person name="Woyke T."/>
            <person name="Wu D."/>
            <person name="Spring S."/>
            <person name="Klenk H.-P."/>
            <person name="Eisen J.A."/>
        </authorList>
    </citation>
    <scope>NUCLEOTIDE SEQUENCE [LARGE SCALE GENOMIC DNA]</scope>
    <source>
        <strain evidence="8">DSM 5692</strain>
    </source>
</reference>
<dbReference type="InterPro" id="IPR043128">
    <property type="entry name" value="Rev_trsase/Diguanyl_cyclase"/>
</dbReference>
<feature type="transmembrane region" description="Helical" evidence="2">
    <location>
        <begin position="53"/>
        <end position="72"/>
    </location>
</feature>
<dbReference type="PANTHER" id="PTHR44757:SF2">
    <property type="entry name" value="BIOFILM ARCHITECTURE MAINTENANCE PROTEIN MBAA"/>
    <property type="match status" value="1"/>
</dbReference>
<keyword evidence="2" id="KW-1133">Transmembrane helix</keyword>
<evidence type="ECO:0000313" key="8">
    <source>
        <dbReference type="Proteomes" id="UP000001052"/>
    </source>
</evidence>
<dbReference type="InterPro" id="IPR000700">
    <property type="entry name" value="PAS-assoc_C"/>
</dbReference>
<name>C8X1L9_DESRD</name>
<feature type="domain" description="GGDEF" evidence="6">
    <location>
        <begin position="506"/>
        <end position="638"/>
    </location>
</feature>
<dbReference type="KEGG" id="drt:Dret_1153"/>
<dbReference type="EMBL" id="CP001734">
    <property type="protein sequence ID" value="ACV68441.1"/>
    <property type="molecule type" value="Genomic_DNA"/>
</dbReference>
<evidence type="ECO:0000259" key="3">
    <source>
        <dbReference type="PROSITE" id="PS50112"/>
    </source>
</evidence>
<dbReference type="PROSITE" id="PS50887">
    <property type="entry name" value="GGDEF"/>
    <property type="match status" value="1"/>
</dbReference>
<dbReference type="SMART" id="SM00086">
    <property type="entry name" value="PAC"/>
    <property type="match status" value="2"/>
</dbReference>
<feature type="domain" description="PAS" evidence="3">
    <location>
        <begin position="87"/>
        <end position="128"/>
    </location>
</feature>
<dbReference type="eggNOG" id="COG5001">
    <property type="taxonomic scope" value="Bacteria"/>
</dbReference>
<keyword evidence="2" id="KW-0472">Membrane</keyword>
<dbReference type="InterPro" id="IPR000160">
    <property type="entry name" value="GGDEF_dom"/>
</dbReference>
<dbReference type="Gene3D" id="3.30.70.270">
    <property type="match status" value="1"/>
</dbReference>
<keyword evidence="2" id="KW-0812">Transmembrane</keyword>
<evidence type="ECO:0000259" key="4">
    <source>
        <dbReference type="PROSITE" id="PS50113"/>
    </source>
</evidence>
<dbReference type="InterPro" id="IPR001633">
    <property type="entry name" value="EAL_dom"/>
</dbReference>
<dbReference type="SUPFAM" id="SSF55073">
    <property type="entry name" value="Nucleotide cyclase"/>
    <property type="match status" value="1"/>
</dbReference>
<dbReference type="PANTHER" id="PTHR44757">
    <property type="entry name" value="DIGUANYLATE CYCLASE DGCP"/>
    <property type="match status" value="1"/>
</dbReference>
<dbReference type="NCBIfam" id="TIGR00229">
    <property type="entry name" value="sensory_box"/>
    <property type="match status" value="1"/>
</dbReference>
<dbReference type="AlphaFoldDB" id="C8X1L9"/>
<feature type="domain" description="PAS" evidence="3">
    <location>
        <begin position="345"/>
        <end position="382"/>
    </location>
</feature>
<feature type="transmembrane region" description="Helical" evidence="2">
    <location>
        <begin position="20"/>
        <end position="41"/>
    </location>
</feature>
<proteinExistence type="predicted"/>
<feature type="domain" description="PAC" evidence="4">
    <location>
        <begin position="421"/>
        <end position="473"/>
    </location>
</feature>
<dbReference type="PROSITE" id="PS50112">
    <property type="entry name" value="PAS"/>
    <property type="match status" value="2"/>
</dbReference>
<dbReference type="CDD" id="cd01949">
    <property type="entry name" value="GGDEF"/>
    <property type="match status" value="1"/>
</dbReference>
<evidence type="ECO:0000313" key="7">
    <source>
        <dbReference type="EMBL" id="ACV68441.1"/>
    </source>
</evidence>
<organism evidence="7 8">
    <name type="scientific">Desulfohalobium retbaense (strain ATCC 49708 / DSM 5692 / JCM 16813 / HR100)</name>
    <dbReference type="NCBI Taxonomy" id="485915"/>
    <lineage>
        <taxon>Bacteria</taxon>
        <taxon>Pseudomonadati</taxon>
        <taxon>Thermodesulfobacteriota</taxon>
        <taxon>Desulfovibrionia</taxon>
        <taxon>Desulfovibrionales</taxon>
        <taxon>Desulfohalobiaceae</taxon>
        <taxon>Desulfohalobium</taxon>
    </lineage>
</organism>
<evidence type="ECO:0000259" key="5">
    <source>
        <dbReference type="PROSITE" id="PS50883"/>
    </source>
</evidence>
<dbReference type="InterPro" id="IPR035919">
    <property type="entry name" value="EAL_sf"/>
</dbReference>
<evidence type="ECO:0000256" key="2">
    <source>
        <dbReference type="SAM" id="Phobius"/>
    </source>
</evidence>
<dbReference type="PROSITE" id="PS50883">
    <property type="entry name" value="EAL"/>
    <property type="match status" value="1"/>
</dbReference>
<dbReference type="NCBIfam" id="TIGR00254">
    <property type="entry name" value="GGDEF"/>
    <property type="match status" value="1"/>
</dbReference>
<dbReference type="eggNOG" id="COG3829">
    <property type="taxonomic scope" value="Bacteria"/>
</dbReference>
<dbReference type="SMART" id="SM00052">
    <property type="entry name" value="EAL"/>
    <property type="match status" value="1"/>
</dbReference>
<protein>
    <submittedName>
        <fullName evidence="7">Diguanylate cyclase/phosphodiesterase with PAS/PAC sensor(S)</fullName>
    </submittedName>
</protein>
<gene>
    <name evidence="7" type="ordered locus">Dret_1153</name>
</gene>
<reference evidence="7 8" key="2">
    <citation type="journal article" date="2010" name="Stand. Genomic Sci.">
        <title>Complete genome sequence of Desulfohalobium retbaense type strain (HR(100)).</title>
        <authorList>
            <person name="Spring S."/>
            <person name="Nolan M."/>
            <person name="Lapidus A."/>
            <person name="Glavina Del Rio T."/>
            <person name="Copeland A."/>
            <person name="Tice H."/>
            <person name="Cheng J.F."/>
            <person name="Lucas S."/>
            <person name="Land M."/>
            <person name="Chen F."/>
            <person name="Bruce D."/>
            <person name="Goodwin L."/>
            <person name="Pitluck S."/>
            <person name="Ivanova N."/>
            <person name="Mavromatis K."/>
            <person name="Mikhailova N."/>
            <person name="Pati A."/>
            <person name="Chen A."/>
            <person name="Palaniappan K."/>
            <person name="Hauser L."/>
            <person name="Chang Y.J."/>
            <person name="Jeffries C.D."/>
            <person name="Munk C."/>
            <person name="Kiss H."/>
            <person name="Chain P."/>
            <person name="Han C."/>
            <person name="Brettin T."/>
            <person name="Detter J.C."/>
            <person name="Schuler E."/>
            <person name="Goker M."/>
            <person name="Rohde M."/>
            <person name="Bristow J."/>
            <person name="Eisen J.A."/>
            <person name="Markowitz V."/>
            <person name="Hugenholtz P."/>
            <person name="Kyrpides N.C."/>
            <person name="Klenk H.P."/>
        </authorList>
    </citation>
    <scope>NUCLEOTIDE SEQUENCE [LARGE SCALE GENOMIC DNA]</scope>
    <source>
        <strain evidence="7 8">DSM 5692</strain>
    </source>
</reference>
<dbReference type="SUPFAM" id="SSF141868">
    <property type="entry name" value="EAL domain-like"/>
    <property type="match status" value="1"/>
</dbReference>
<dbReference type="eggNOG" id="COG2202">
    <property type="taxonomic scope" value="Bacteria"/>
</dbReference>
<dbReference type="FunFam" id="3.20.20.450:FF:000001">
    <property type="entry name" value="Cyclic di-GMP phosphodiesterase yahA"/>
    <property type="match status" value="1"/>
</dbReference>
<dbReference type="InterPro" id="IPR001610">
    <property type="entry name" value="PAC"/>
</dbReference>
<dbReference type="Pfam" id="PF13426">
    <property type="entry name" value="PAS_9"/>
    <property type="match status" value="1"/>
</dbReference>
<dbReference type="Proteomes" id="UP000001052">
    <property type="component" value="Chromosome"/>
</dbReference>
<feature type="domain" description="EAL" evidence="5">
    <location>
        <begin position="647"/>
        <end position="900"/>
    </location>
</feature>
<dbReference type="STRING" id="485915.Dret_1153"/>
<evidence type="ECO:0000256" key="1">
    <source>
        <dbReference type="SAM" id="MobiDB-lite"/>
    </source>
</evidence>
<sequence>MDSTRPQTNETKPRTLQRFLLWIAALCGVLIGSGSAFLVLVYGTEIFQISPQWALTVSFAVLFLIFSEIYILTKIRLSLIDDPDKHSWPELKRIIQSSPSPVLITDSSGSALIYNKQFAELFRLSPDEDVNILTDQRTAPLNLQLPFSQANLGETSVLPETWHTLPPSDESSASKKICVQTTFVPMRNSSGLVDKILITFEDSTERKRLNELTYQEKARLRAALANSRQGVCEIDPEANAIYLDLHNVWDHAVKPSAKTKYRKSFDNLIHPDDRQGLLELGKNHTPQADGQLRSCFRFQSQSKEWRWLQFRGKTLPHYSSGYPVLIGTVEDITSEMETAKNLEKSEARYRNLFANALEGMYLIGTDDSVICVNQAFADLLGYASPKDFETSNRGKKFSRIYETPTVNKNKFNALWTKGKIMHLETQVRRKNGELIWISENTKIVKDDHKNILYLQGTIIDITERKKSEERLLHQALYDHRTNLPNRSYFVEKIEKGLKRVGQEPGFSFGLLYFDLDGFGTINDSFGYFVGDRLLLEVSHRIRTAIDETDTLARFSSDEFCVMSENRTSAQIQDLAENIRQKLEQVFFLDGQEITLTTSIGILEYNVTYTRAEDMLRDIELAMLQAKKRGKNRWVIFSSDMYQRKSERTLMEKDLRRALDREELVLNYQPIIKLDSGELNSLEALIRWKHPEHGFISPGKFIPLAEQTGLIEPIGKWVLKEACRQVKIWRESNKSLIMNVNLSSKQLEKAGLERNIYQILQDINLDPACLNLEVTESAAMSKLESNVRTLKRLKFMGIRLSIDDFGTGYSSLAHLQRFPLDELKIDRSFIISLKAGKACHRIVHAIVELALGLKLKMVAEGIETNSQLNMVKTFNCHYGQGFLFSKAMAANEIEKNWFTVGKERPFALSQAMKAANPDPQPNDSRASLKTIHKIHQA</sequence>
<accession>C8X1L9</accession>
<dbReference type="SMART" id="SM00267">
    <property type="entry name" value="GGDEF"/>
    <property type="match status" value="1"/>
</dbReference>
<dbReference type="CDD" id="cd00130">
    <property type="entry name" value="PAS"/>
    <property type="match status" value="2"/>
</dbReference>
<evidence type="ECO:0000259" key="6">
    <source>
        <dbReference type="PROSITE" id="PS50887"/>
    </source>
</evidence>
<dbReference type="Gene3D" id="3.20.20.450">
    <property type="entry name" value="EAL domain"/>
    <property type="match status" value="1"/>
</dbReference>
<dbReference type="CDD" id="cd01948">
    <property type="entry name" value="EAL"/>
    <property type="match status" value="1"/>
</dbReference>
<dbReference type="InterPro" id="IPR052155">
    <property type="entry name" value="Biofilm_reg_signaling"/>
</dbReference>
<dbReference type="Pfam" id="PF00990">
    <property type="entry name" value="GGDEF"/>
    <property type="match status" value="1"/>
</dbReference>
<dbReference type="PROSITE" id="PS50113">
    <property type="entry name" value="PAC"/>
    <property type="match status" value="1"/>
</dbReference>
<dbReference type="Gene3D" id="3.30.450.20">
    <property type="entry name" value="PAS domain"/>
    <property type="match status" value="3"/>
</dbReference>
<keyword evidence="8" id="KW-1185">Reference proteome</keyword>
<dbReference type="Pfam" id="PF00563">
    <property type="entry name" value="EAL"/>
    <property type="match status" value="1"/>
</dbReference>
<dbReference type="RefSeq" id="WP_015751592.1">
    <property type="nucleotide sequence ID" value="NC_013223.1"/>
</dbReference>
<dbReference type="HOGENOM" id="CLU_000445_70_20_7"/>
<dbReference type="SMART" id="SM00091">
    <property type="entry name" value="PAS"/>
    <property type="match status" value="3"/>
</dbReference>
<dbReference type="InterPro" id="IPR029787">
    <property type="entry name" value="Nucleotide_cyclase"/>
</dbReference>
<dbReference type="InterPro" id="IPR035965">
    <property type="entry name" value="PAS-like_dom_sf"/>
</dbReference>
<dbReference type="InterPro" id="IPR000014">
    <property type="entry name" value="PAS"/>
</dbReference>
<feature type="region of interest" description="Disordered" evidence="1">
    <location>
        <begin position="912"/>
        <end position="936"/>
    </location>
</feature>
<dbReference type="SUPFAM" id="SSF55785">
    <property type="entry name" value="PYP-like sensor domain (PAS domain)"/>
    <property type="match status" value="3"/>
</dbReference>